<dbReference type="Proteomes" id="UP000807716">
    <property type="component" value="Unassembled WGS sequence"/>
</dbReference>
<protein>
    <submittedName>
        <fullName evidence="8">Transcription factor spt8</fullName>
    </submittedName>
</protein>
<dbReference type="NCBIfam" id="TIGR01378">
    <property type="entry name" value="thi_PPkinase"/>
    <property type="match status" value="1"/>
</dbReference>
<proteinExistence type="predicted"/>
<evidence type="ECO:0000256" key="4">
    <source>
        <dbReference type="ARBA" id="ARBA00022840"/>
    </source>
</evidence>
<dbReference type="Pfam" id="PF23798">
    <property type="entry name" value="Beta-prop_SPT8"/>
    <property type="match status" value="2"/>
</dbReference>
<dbReference type="PANTHER" id="PTHR13622">
    <property type="entry name" value="THIAMIN PYROPHOSPHOKINASE"/>
    <property type="match status" value="1"/>
</dbReference>
<feature type="compositionally biased region" description="Low complexity" evidence="6">
    <location>
        <begin position="140"/>
        <end position="151"/>
    </location>
</feature>
<feature type="repeat" description="WD" evidence="5">
    <location>
        <begin position="203"/>
        <end position="244"/>
    </location>
</feature>
<dbReference type="Gene3D" id="3.40.50.10240">
    <property type="entry name" value="Thiamin pyrophosphokinase, catalytic domain"/>
    <property type="match status" value="1"/>
</dbReference>
<evidence type="ECO:0000313" key="8">
    <source>
        <dbReference type="EMBL" id="KAG0262095.1"/>
    </source>
</evidence>
<dbReference type="PROSITE" id="PS50082">
    <property type="entry name" value="WD_REPEATS_2"/>
    <property type="match status" value="1"/>
</dbReference>
<keyword evidence="4" id="KW-0067">ATP-binding</keyword>
<feature type="region of interest" description="Disordered" evidence="6">
    <location>
        <begin position="1"/>
        <end position="37"/>
    </location>
</feature>
<dbReference type="FunFam" id="2.60.120.320:FF:000001">
    <property type="entry name" value="Thiamine pyrophosphokinase"/>
    <property type="match status" value="1"/>
</dbReference>
<dbReference type="CDD" id="cd07995">
    <property type="entry name" value="TPK"/>
    <property type="match status" value="1"/>
</dbReference>
<evidence type="ECO:0000256" key="6">
    <source>
        <dbReference type="SAM" id="MobiDB-lite"/>
    </source>
</evidence>
<evidence type="ECO:0000256" key="2">
    <source>
        <dbReference type="ARBA" id="ARBA00022741"/>
    </source>
</evidence>
<dbReference type="SMART" id="SM00320">
    <property type="entry name" value="WD40"/>
    <property type="match status" value="3"/>
</dbReference>
<dbReference type="InterPro" id="IPR006282">
    <property type="entry name" value="Thi_PPkinase"/>
</dbReference>
<dbReference type="PANTHER" id="PTHR13622:SF8">
    <property type="entry name" value="THIAMIN PYROPHOSPHOKINASE 1"/>
    <property type="match status" value="1"/>
</dbReference>
<keyword evidence="5" id="KW-0853">WD repeat</keyword>
<dbReference type="GO" id="GO:0030975">
    <property type="term" value="F:thiamine binding"/>
    <property type="evidence" value="ECO:0007669"/>
    <property type="project" value="InterPro"/>
</dbReference>
<dbReference type="Pfam" id="PF04263">
    <property type="entry name" value="TPK_catalytic"/>
    <property type="match status" value="1"/>
</dbReference>
<evidence type="ECO:0000256" key="3">
    <source>
        <dbReference type="ARBA" id="ARBA00022777"/>
    </source>
</evidence>
<dbReference type="SUPFAM" id="SSF50978">
    <property type="entry name" value="WD40 repeat-like"/>
    <property type="match status" value="1"/>
</dbReference>
<feature type="region of interest" description="Disordered" evidence="6">
    <location>
        <begin position="132"/>
        <end position="159"/>
    </location>
</feature>
<dbReference type="GO" id="GO:0009229">
    <property type="term" value="P:thiamine diphosphate biosynthetic process"/>
    <property type="evidence" value="ECO:0007669"/>
    <property type="project" value="InterPro"/>
</dbReference>
<dbReference type="GO" id="GO:0016301">
    <property type="term" value="F:kinase activity"/>
    <property type="evidence" value="ECO:0007669"/>
    <property type="project" value="UniProtKB-KW"/>
</dbReference>
<dbReference type="SUPFAM" id="SSF63999">
    <property type="entry name" value="Thiamin pyrophosphokinase, catalytic domain"/>
    <property type="match status" value="1"/>
</dbReference>
<dbReference type="InterPro" id="IPR001680">
    <property type="entry name" value="WD40_rpt"/>
</dbReference>
<dbReference type="GO" id="GO:0004788">
    <property type="term" value="F:thiamine diphosphokinase activity"/>
    <property type="evidence" value="ECO:0007669"/>
    <property type="project" value="InterPro"/>
</dbReference>
<dbReference type="OrthoDB" id="25149at2759"/>
<accession>A0A9P6QB61</accession>
<dbReference type="AlphaFoldDB" id="A0A9P6QB61"/>
<organism evidence="8 9">
    <name type="scientific">Actinomortierella ambigua</name>
    <dbReference type="NCBI Taxonomy" id="1343610"/>
    <lineage>
        <taxon>Eukaryota</taxon>
        <taxon>Fungi</taxon>
        <taxon>Fungi incertae sedis</taxon>
        <taxon>Mucoromycota</taxon>
        <taxon>Mortierellomycotina</taxon>
        <taxon>Mortierellomycetes</taxon>
        <taxon>Mortierellales</taxon>
        <taxon>Mortierellaceae</taxon>
        <taxon>Actinomortierella</taxon>
    </lineage>
</organism>
<dbReference type="InterPro" id="IPR036322">
    <property type="entry name" value="WD40_repeat_dom_sf"/>
</dbReference>
<dbReference type="InterPro" id="IPR015943">
    <property type="entry name" value="WD40/YVTN_repeat-like_dom_sf"/>
</dbReference>
<reference evidence="8" key="1">
    <citation type="journal article" date="2020" name="Fungal Divers.">
        <title>Resolving the Mortierellaceae phylogeny through synthesis of multi-gene phylogenetics and phylogenomics.</title>
        <authorList>
            <person name="Vandepol N."/>
            <person name="Liber J."/>
            <person name="Desiro A."/>
            <person name="Na H."/>
            <person name="Kennedy M."/>
            <person name="Barry K."/>
            <person name="Grigoriev I.V."/>
            <person name="Miller A.N."/>
            <person name="O'Donnell K."/>
            <person name="Stajich J.E."/>
            <person name="Bonito G."/>
        </authorList>
    </citation>
    <scope>NUCLEOTIDE SEQUENCE</scope>
    <source>
        <strain evidence="8">BC1065</strain>
    </source>
</reference>
<dbReference type="InterPro" id="IPR036371">
    <property type="entry name" value="TPK_B1-bd_sf"/>
</dbReference>
<keyword evidence="3" id="KW-0418">Kinase</keyword>
<evidence type="ECO:0000256" key="1">
    <source>
        <dbReference type="ARBA" id="ARBA00022679"/>
    </source>
</evidence>
<gene>
    <name evidence="8" type="primary">SPT8</name>
    <name evidence="8" type="ORF">DFQ27_002542</name>
</gene>
<dbReference type="PROSITE" id="PS50294">
    <property type="entry name" value="WD_REPEATS_REGION"/>
    <property type="match status" value="1"/>
</dbReference>
<feature type="compositionally biased region" description="Acidic residues" evidence="6">
    <location>
        <begin position="1"/>
        <end position="25"/>
    </location>
</feature>
<comment type="caution">
    <text evidence="8">The sequence shown here is derived from an EMBL/GenBank/DDBJ whole genome shotgun (WGS) entry which is preliminary data.</text>
</comment>
<dbReference type="GO" id="GO:0005524">
    <property type="term" value="F:ATP binding"/>
    <property type="evidence" value="ECO:0007669"/>
    <property type="project" value="UniProtKB-KW"/>
</dbReference>
<keyword evidence="2" id="KW-0547">Nucleotide-binding</keyword>
<dbReference type="Gene3D" id="2.60.120.320">
    <property type="entry name" value="Thiamin pyrophosphokinase, thiamin-binding domain"/>
    <property type="match status" value="1"/>
</dbReference>
<dbReference type="Gene3D" id="2.130.10.10">
    <property type="entry name" value="YVTN repeat-like/Quinoprotein amine dehydrogenase"/>
    <property type="match status" value="1"/>
</dbReference>
<dbReference type="SMART" id="SM00983">
    <property type="entry name" value="TPK_B1_binding"/>
    <property type="match status" value="1"/>
</dbReference>
<evidence type="ECO:0000256" key="5">
    <source>
        <dbReference type="PROSITE-ProRule" id="PRU00221"/>
    </source>
</evidence>
<dbReference type="GO" id="GO:0006772">
    <property type="term" value="P:thiamine metabolic process"/>
    <property type="evidence" value="ECO:0007669"/>
    <property type="project" value="InterPro"/>
</dbReference>
<keyword evidence="1" id="KW-0808">Transferase</keyword>
<dbReference type="SUPFAM" id="SSF63862">
    <property type="entry name" value="Thiamin pyrophosphokinase, substrate-binding domain"/>
    <property type="match status" value="1"/>
</dbReference>
<dbReference type="InterPro" id="IPR036759">
    <property type="entry name" value="TPK_catalytic_sf"/>
</dbReference>
<dbReference type="InterPro" id="IPR007373">
    <property type="entry name" value="Thiamin_PyroPKinase_B1-bd"/>
</dbReference>
<evidence type="ECO:0000313" key="9">
    <source>
        <dbReference type="Proteomes" id="UP000807716"/>
    </source>
</evidence>
<feature type="domain" description="Thiamin pyrophosphokinase thiamin-binding" evidence="7">
    <location>
        <begin position="453"/>
        <end position="519"/>
    </location>
</feature>
<name>A0A9P6QB61_9FUNG</name>
<evidence type="ECO:0000259" key="7">
    <source>
        <dbReference type="SMART" id="SM00983"/>
    </source>
</evidence>
<dbReference type="InterPro" id="IPR057544">
    <property type="entry name" value="Beta-prop_SPT8"/>
</dbReference>
<dbReference type="EMBL" id="JAAAJB010000197">
    <property type="protein sequence ID" value="KAG0262095.1"/>
    <property type="molecule type" value="Genomic_DNA"/>
</dbReference>
<keyword evidence="9" id="KW-1185">Reference proteome</keyword>
<dbReference type="InterPro" id="IPR007371">
    <property type="entry name" value="TPK_catalytic"/>
</dbReference>
<dbReference type="Pfam" id="PF04265">
    <property type="entry name" value="TPK_B1_binding"/>
    <property type="match status" value="1"/>
</dbReference>
<sequence length="529" mass="58016">MDSDHESEDDLVIDDTENNDAPTEDGFDHGEGDADDNAATQCMRWVFTGSEDGYVRKYDFFASMNGKTPLTQGQRHGQVDSVTKAGILTSYWENEEQPLRTLQPFGIDGSSTGATGAGPMDIDMTSVKREGSIEPGAVPASSSSTAASGSAFQRAPSPEESKMSAVYSLDCHSEAIFALSGLESGSINLWTPRHEEGTCHHVFRKHTGPVSCLKLTPDQRGFVSGSWDHNILQWDLENGAIVREYSGHGSQISSLSFQPNGMPTMDMDFSDPMVNQANDSVLMSTSVDGMISFWDRRDPTPIPRKLIPPERVPPWALSACWTADATYRYCADGGANRLYDLLQTDEERERFLPDCIRGDLDSLRSGVQDYYMSKHVRVERVDDQVSTDFMKCVELARTHDPKDGEAIGVVALGGTGGRFDQCMSSIHYLYALYKERPVTLISDESIIIALGPGVHNITCDLKIEGPTCGIIPVGASESILSTKGLKWDVEQWHTSFGTKISTSNALQGSHVVIDTTAPMVWTTELRRQS</sequence>